<dbReference type="GO" id="GO:0006355">
    <property type="term" value="P:regulation of DNA-templated transcription"/>
    <property type="evidence" value="ECO:0007669"/>
    <property type="project" value="InterPro"/>
</dbReference>
<dbReference type="Pfam" id="PF00196">
    <property type="entry name" value="GerE"/>
    <property type="match status" value="1"/>
</dbReference>
<dbReference type="PROSITE" id="PS50043">
    <property type="entry name" value="HTH_LUXR_2"/>
    <property type="match status" value="1"/>
</dbReference>
<dbReference type="PRINTS" id="PR00038">
    <property type="entry name" value="HTHLUXR"/>
</dbReference>
<dbReference type="PANTHER" id="PTHR44688:SF16">
    <property type="entry name" value="DNA-BINDING TRANSCRIPTIONAL ACTIVATOR DEVR_DOSR"/>
    <property type="match status" value="1"/>
</dbReference>
<feature type="region of interest" description="Disordered" evidence="4">
    <location>
        <begin position="1"/>
        <end position="30"/>
    </location>
</feature>
<evidence type="ECO:0000313" key="6">
    <source>
        <dbReference type="EMBL" id="QES47609.1"/>
    </source>
</evidence>
<dbReference type="GO" id="GO:0003677">
    <property type="term" value="F:DNA binding"/>
    <property type="evidence" value="ECO:0007669"/>
    <property type="project" value="UniProtKB-KW"/>
</dbReference>
<evidence type="ECO:0000259" key="5">
    <source>
        <dbReference type="PROSITE" id="PS50043"/>
    </source>
</evidence>
<dbReference type="PANTHER" id="PTHR44688">
    <property type="entry name" value="DNA-BINDING TRANSCRIPTIONAL ACTIVATOR DEVR_DOSR"/>
    <property type="match status" value="1"/>
</dbReference>
<keyword evidence="2" id="KW-0238">DNA-binding</keyword>
<feature type="domain" description="HTH luxR-type" evidence="5">
    <location>
        <begin position="170"/>
        <end position="235"/>
    </location>
</feature>
<sequence>MPGPGSRRQSAVQSPTPLDPSDLDPSEDSVAQPVPVNVVALDPVLEAGTKSTLFACPEVVLTAPDGAPRVVVMTVDQVGHPELDVLRTIREAPHRPDVVLVAAELAPGGALHAIAAGARGLLRRREADVARLSRAVLAAARGDCTLPPDLLDLLLKHSGAPGRDGDPTAAPWAAAGLTDRERSVLRMVADGLETSEIAQRLCYSPRTVTTVVHDITQRFRLRNRAHAVAYALRTGLL</sequence>
<reference evidence="6 7" key="1">
    <citation type="submission" date="2018-05" db="EMBL/GenBank/DDBJ databases">
        <title>Streptomyces venezuelae.</title>
        <authorList>
            <person name="Kim W."/>
            <person name="Lee N."/>
            <person name="Cho B.-K."/>
        </authorList>
    </citation>
    <scope>NUCLEOTIDE SEQUENCE [LARGE SCALE GENOMIC DNA]</scope>
    <source>
        <strain evidence="6 7">ATCC 21782</strain>
    </source>
</reference>
<dbReference type="Gene3D" id="3.40.50.2300">
    <property type="match status" value="1"/>
</dbReference>
<evidence type="ECO:0000313" key="7">
    <source>
        <dbReference type="Proteomes" id="UP000325211"/>
    </source>
</evidence>
<evidence type="ECO:0000256" key="3">
    <source>
        <dbReference type="ARBA" id="ARBA00023163"/>
    </source>
</evidence>
<dbReference type="CDD" id="cd06170">
    <property type="entry name" value="LuxR_C_like"/>
    <property type="match status" value="1"/>
</dbReference>
<dbReference type="InterPro" id="IPR000792">
    <property type="entry name" value="Tscrpt_reg_LuxR_C"/>
</dbReference>
<keyword evidence="1" id="KW-0805">Transcription regulation</keyword>
<proteinExistence type="predicted"/>
<evidence type="ECO:0000256" key="2">
    <source>
        <dbReference type="ARBA" id="ARBA00023125"/>
    </source>
</evidence>
<protein>
    <submittedName>
        <fullName evidence="6">Helix-turn-helix transcriptional regulator</fullName>
    </submittedName>
</protein>
<dbReference type="OrthoDB" id="4309410at2"/>
<name>A0A5P2D3B4_STRVZ</name>
<dbReference type="SUPFAM" id="SSF46894">
    <property type="entry name" value="C-terminal effector domain of the bipartite response regulators"/>
    <property type="match status" value="1"/>
</dbReference>
<evidence type="ECO:0000256" key="4">
    <source>
        <dbReference type="SAM" id="MobiDB-lite"/>
    </source>
</evidence>
<keyword evidence="3" id="KW-0804">Transcription</keyword>
<dbReference type="AlphaFoldDB" id="A0A5P2D3B4"/>
<accession>A0A5P2D3B4</accession>
<gene>
    <name evidence="6" type="ORF">DEJ50_07005</name>
</gene>
<dbReference type="EMBL" id="CP029190">
    <property type="protein sequence ID" value="QES47609.1"/>
    <property type="molecule type" value="Genomic_DNA"/>
</dbReference>
<evidence type="ECO:0000256" key="1">
    <source>
        <dbReference type="ARBA" id="ARBA00023015"/>
    </source>
</evidence>
<dbReference type="InterPro" id="IPR016032">
    <property type="entry name" value="Sig_transdc_resp-reg_C-effctor"/>
</dbReference>
<dbReference type="SMART" id="SM00421">
    <property type="entry name" value="HTH_LUXR"/>
    <property type="match status" value="1"/>
</dbReference>
<organism evidence="6 7">
    <name type="scientific">Streptomyces venezuelae</name>
    <dbReference type="NCBI Taxonomy" id="54571"/>
    <lineage>
        <taxon>Bacteria</taxon>
        <taxon>Bacillati</taxon>
        <taxon>Actinomycetota</taxon>
        <taxon>Actinomycetes</taxon>
        <taxon>Kitasatosporales</taxon>
        <taxon>Streptomycetaceae</taxon>
        <taxon>Streptomyces</taxon>
    </lineage>
</organism>
<dbReference type="Proteomes" id="UP000325211">
    <property type="component" value="Chromosome"/>
</dbReference>